<feature type="transmembrane region" description="Helical" evidence="1">
    <location>
        <begin position="26"/>
        <end position="45"/>
    </location>
</feature>
<evidence type="ECO:0000256" key="1">
    <source>
        <dbReference type="SAM" id="Phobius"/>
    </source>
</evidence>
<comment type="caution">
    <text evidence="2">The sequence shown here is derived from an EMBL/GenBank/DDBJ whole genome shotgun (WGS) entry which is preliminary data.</text>
</comment>
<feature type="transmembrane region" description="Helical" evidence="1">
    <location>
        <begin position="153"/>
        <end position="177"/>
    </location>
</feature>
<evidence type="ECO:0000313" key="3">
    <source>
        <dbReference type="Proteomes" id="UP000588586"/>
    </source>
</evidence>
<dbReference type="AlphaFoldDB" id="A0A849H5V5"/>
<reference evidence="2 3" key="1">
    <citation type="submission" date="2020-04" db="EMBL/GenBank/DDBJ databases">
        <title>Knoellia sp. isolate from air conditioner.</title>
        <authorList>
            <person name="Chea S."/>
            <person name="Kim D.-U."/>
        </authorList>
    </citation>
    <scope>NUCLEOTIDE SEQUENCE [LARGE SCALE GENOMIC DNA]</scope>
    <source>
        <strain evidence="2 3">DB2414S</strain>
    </source>
</reference>
<keyword evidence="1" id="KW-0472">Membrane</keyword>
<keyword evidence="3" id="KW-1185">Reference proteome</keyword>
<evidence type="ECO:0000313" key="2">
    <source>
        <dbReference type="EMBL" id="NNM45180.1"/>
    </source>
</evidence>
<dbReference type="EMBL" id="JABEPQ010000001">
    <property type="protein sequence ID" value="NNM45180.1"/>
    <property type="molecule type" value="Genomic_DNA"/>
</dbReference>
<feature type="transmembrane region" description="Helical" evidence="1">
    <location>
        <begin position="51"/>
        <end position="69"/>
    </location>
</feature>
<dbReference type="InterPro" id="IPR016566">
    <property type="entry name" value="UCP010219"/>
</dbReference>
<keyword evidence="1" id="KW-1133">Transmembrane helix</keyword>
<protein>
    <submittedName>
        <fullName evidence="2">DUF3159 domain-containing protein</fullName>
    </submittedName>
</protein>
<feature type="transmembrane region" description="Helical" evidence="1">
    <location>
        <begin position="76"/>
        <end position="93"/>
    </location>
</feature>
<keyword evidence="1" id="KW-0812">Transmembrane</keyword>
<sequence length="230" mass="24231">MPTDQPAGTTVEEVIRHRLSAVLGGWRGSLETALPTLAFVIAWVWRDDLRTAVGAAVVATVVLAVVRIAQRQSVKYVLQAVFPTAIAAFFALRSGRAEDAFLPGIIWNAVMAAVAVVSVVTRWPLVGFMVAAGDPELAEDPLGWRRDRGLVRVCVRLTLVLIAVFAVRLAIMVPLYLAGQVAALGVAKVVLGWPLWLAGVAVMGVLLVRGRTPSDLAAASPASAAPADPG</sequence>
<organism evidence="2 3">
    <name type="scientific">Knoellia koreensis</name>
    <dbReference type="NCBI Taxonomy" id="2730921"/>
    <lineage>
        <taxon>Bacteria</taxon>
        <taxon>Bacillati</taxon>
        <taxon>Actinomycetota</taxon>
        <taxon>Actinomycetes</taxon>
        <taxon>Micrococcales</taxon>
        <taxon>Intrasporangiaceae</taxon>
        <taxon>Knoellia</taxon>
    </lineage>
</organism>
<gene>
    <name evidence="2" type="ORF">HJG52_04075</name>
</gene>
<dbReference type="RefSeq" id="WP_171242237.1">
    <property type="nucleotide sequence ID" value="NZ_JABEPQ010000001.1"/>
</dbReference>
<accession>A0A849H5V5</accession>
<dbReference type="Proteomes" id="UP000588586">
    <property type="component" value="Unassembled WGS sequence"/>
</dbReference>
<dbReference type="Pfam" id="PF11361">
    <property type="entry name" value="DUF3159"/>
    <property type="match status" value="1"/>
</dbReference>
<feature type="transmembrane region" description="Helical" evidence="1">
    <location>
        <begin position="189"/>
        <end position="208"/>
    </location>
</feature>
<feature type="transmembrane region" description="Helical" evidence="1">
    <location>
        <begin position="105"/>
        <end position="132"/>
    </location>
</feature>
<name>A0A849H5V5_9MICO</name>
<proteinExistence type="predicted"/>